<dbReference type="SUPFAM" id="SSF56281">
    <property type="entry name" value="Metallo-hydrolase/oxidoreductase"/>
    <property type="match status" value="1"/>
</dbReference>
<keyword evidence="1" id="KW-1185">Reference proteome</keyword>
<dbReference type="RefSeq" id="XP_033236042.1">
    <property type="nucleotide sequence ID" value="XM_033380151.1"/>
</dbReference>
<sequence>MMSFHLRRKKGLEQTLAAKLTPEEYVKETHAVPGLPELLDPAFSTRHVWTDYAPLRQCKGIRQLQALYVSHLHADHHIGLIGLLKERRQLAPKETRCSYLRRGRLSHGWSSNTDSSWRDS</sequence>
<name>A0A6I8VY95_DROPS</name>
<evidence type="ECO:0000313" key="1">
    <source>
        <dbReference type="Proteomes" id="UP000001819"/>
    </source>
</evidence>
<evidence type="ECO:0000313" key="2">
    <source>
        <dbReference type="RefSeq" id="XP_033236042.1"/>
    </source>
</evidence>
<gene>
    <name evidence="2" type="primary">LOC6902818</name>
</gene>
<dbReference type="Gene3D" id="3.60.15.10">
    <property type="entry name" value="Ribonuclease Z/Hydroxyacylglutathione hydrolase-like"/>
    <property type="match status" value="1"/>
</dbReference>
<protein>
    <submittedName>
        <fullName evidence="2">Ribonuclease Z, mitochondrial-like isoform X2</fullName>
    </submittedName>
</protein>
<accession>A0A6I8VY95</accession>
<proteinExistence type="predicted"/>
<organism evidence="1 2">
    <name type="scientific">Drosophila pseudoobscura pseudoobscura</name>
    <name type="common">Fruit fly</name>
    <dbReference type="NCBI Taxonomy" id="46245"/>
    <lineage>
        <taxon>Eukaryota</taxon>
        <taxon>Metazoa</taxon>
        <taxon>Ecdysozoa</taxon>
        <taxon>Arthropoda</taxon>
        <taxon>Hexapoda</taxon>
        <taxon>Insecta</taxon>
        <taxon>Pterygota</taxon>
        <taxon>Neoptera</taxon>
        <taxon>Endopterygota</taxon>
        <taxon>Diptera</taxon>
        <taxon>Brachycera</taxon>
        <taxon>Muscomorpha</taxon>
        <taxon>Ephydroidea</taxon>
        <taxon>Drosophilidae</taxon>
        <taxon>Drosophila</taxon>
        <taxon>Sophophora</taxon>
    </lineage>
</organism>
<dbReference type="AlphaFoldDB" id="A0A6I8VY95"/>
<dbReference type="InterPro" id="IPR036866">
    <property type="entry name" value="RibonucZ/Hydroxyglut_hydro"/>
</dbReference>
<reference evidence="2" key="1">
    <citation type="submission" date="2025-08" db="UniProtKB">
        <authorList>
            <consortium name="RefSeq"/>
        </authorList>
    </citation>
    <scope>IDENTIFICATION</scope>
    <source>
        <strain evidence="2">MV-25-SWS-2005</strain>
        <tissue evidence="2">Whole body</tissue>
    </source>
</reference>
<dbReference type="Proteomes" id="UP000001819">
    <property type="component" value="Chromosome 4"/>
</dbReference>